<reference evidence="2" key="1">
    <citation type="journal article" date="2023" name="Science">
        <title>Genome structures resolve the early diversification of teleost fishes.</title>
        <authorList>
            <person name="Parey E."/>
            <person name="Louis A."/>
            <person name="Montfort J."/>
            <person name="Bouchez O."/>
            <person name="Roques C."/>
            <person name="Iampietro C."/>
            <person name="Lluch J."/>
            <person name="Castinel A."/>
            <person name="Donnadieu C."/>
            <person name="Desvignes T."/>
            <person name="Floi Bucao C."/>
            <person name="Jouanno E."/>
            <person name="Wen M."/>
            <person name="Mejri S."/>
            <person name="Dirks R."/>
            <person name="Jansen H."/>
            <person name="Henkel C."/>
            <person name="Chen W.J."/>
            <person name="Zahm M."/>
            <person name="Cabau C."/>
            <person name="Klopp C."/>
            <person name="Thompson A.W."/>
            <person name="Robinson-Rechavi M."/>
            <person name="Braasch I."/>
            <person name="Lecointre G."/>
            <person name="Bobe J."/>
            <person name="Postlethwait J.H."/>
            <person name="Berthelot C."/>
            <person name="Roest Crollius H."/>
            <person name="Guiguen Y."/>
        </authorList>
    </citation>
    <scope>NUCLEOTIDE SEQUENCE</scope>
    <source>
        <strain evidence="2">NC1722</strain>
    </source>
</reference>
<keyword evidence="3" id="KW-1185">Reference proteome</keyword>
<feature type="compositionally biased region" description="Basic and acidic residues" evidence="1">
    <location>
        <begin position="153"/>
        <end position="162"/>
    </location>
</feature>
<evidence type="ECO:0000313" key="3">
    <source>
        <dbReference type="Proteomes" id="UP001221898"/>
    </source>
</evidence>
<gene>
    <name evidence="2" type="ORF">AAFF_G00017880</name>
</gene>
<sequence>MSGSGLAEKNGSVSLHNGCRKDSIQAAFTIANNLLFIKLWLYLLCIPEGALESVANQGVIKRPFAERVRVCYCFCCDDFNKEKHPWGDSWATNFVSAFASSPERHTGVSSGIELQEVEEAIRELEERLGVQRRQKTRATETVMSTELQGPAVRQERAPKRPDGASMVRPTRPAMASASVPANTQPKLARYSGSRT</sequence>
<evidence type="ECO:0000313" key="2">
    <source>
        <dbReference type="EMBL" id="KAJ8396482.1"/>
    </source>
</evidence>
<protein>
    <submittedName>
        <fullName evidence="2">Uncharacterized protein</fullName>
    </submittedName>
</protein>
<comment type="caution">
    <text evidence="2">The sequence shown here is derived from an EMBL/GenBank/DDBJ whole genome shotgun (WGS) entry which is preliminary data.</text>
</comment>
<proteinExistence type="predicted"/>
<dbReference type="Proteomes" id="UP001221898">
    <property type="component" value="Unassembled WGS sequence"/>
</dbReference>
<evidence type="ECO:0000256" key="1">
    <source>
        <dbReference type="SAM" id="MobiDB-lite"/>
    </source>
</evidence>
<organism evidence="2 3">
    <name type="scientific">Aldrovandia affinis</name>
    <dbReference type="NCBI Taxonomy" id="143900"/>
    <lineage>
        <taxon>Eukaryota</taxon>
        <taxon>Metazoa</taxon>
        <taxon>Chordata</taxon>
        <taxon>Craniata</taxon>
        <taxon>Vertebrata</taxon>
        <taxon>Euteleostomi</taxon>
        <taxon>Actinopterygii</taxon>
        <taxon>Neopterygii</taxon>
        <taxon>Teleostei</taxon>
        <taxon>Notacanthiformes</taxon>
        <taxon>Halosauridae</taxon>
        <taxon>Aldrovandia</taxon>
    </lineage>
</organism>
<accession>A0AAD7S5Q6</accession>
<dbReference type="AlphaFoldDB" id="A0AAD7S5Q6"/>
<name>A0AAD7S5Q6_9TELE</name>
<dbReference type="EMBL" id="JAINUG010000106">
    <property type="protein sequence ID" value="KAJ8396482.1"/>
    <property type="molecule type" value="Genomic_DNA"/>
</dbReference>
<feature type="region of interest" description="Disordered" evidence="1">
    <location>
        <begin position="132"/>
        <end position="195"/>
    </location>
</feature>